<dbReference type="Gene3D" id="1.10.1370.20">
    <property type="entry name" value="Oligoendopeptidase f, C-terminal domain"/>
    <property type="match status" value="1"/>
</dbReference>
<evidence type="ECO:0000259" key="7">
    <source>
        <dbReference type="Pfam" id="PF01432"/>
    </source>
</evidence>
<feature type="domain" description="Oligopeptidase F N-terminal" evidence="8">
    <location>
        <begin position="138"/>
        <end position="207"/>
    </location>
</feature>
<evidence type="ECO:0000256" key="1">
    <source>
        <dbReference type="ARBA" id="ARBA00022670"/>
    </source>
</evidence>
<dbReference type="CDD" id="cd09608">
    <property type="entry name" value="M3B_PepF"/>
    <property type="match status" value="1"/>
</dbReference>
<dbReference type="InterPro" id="IPR004438">
    <property type="entry name" value="Peptidase_M3B"/>
</dbReference>
<dbReference type="AlphaFoldDB" id="A0AA48M7Q5"/>
<keyword evidence="2 6" id="KW-0479">Metal-binding</keyword>
<evidence type="ECO:0000313" key="10">
    <source>
        <dbReference type="Proteomes" id="UP001189619"/>
    </source>
</evidence>
<keyword evidence="1 6" id="KW-0645">Protease</keyword>
<dbReference type="Proteomes" id="UP001189619">
    <property type="component" value="Chromosome"/>
</dbReference>
<evidence type="ECO:0000313" key="9">
    <source>
        <dbReference type="EMBL" id="CAJ1002784.1"/>
    </source>
</evidence>
<organism evidence="9 10">
    <name type="scientific">Brevibacillus aydinogluensis</name>
    <dbReference type="NCBI Taxonomy" id="927786"/>
    <lineage>
        <taxon>Bacteria</taxon>
        <taxon>Bacillati</taxon>
        <taxon>Bacillota</taxon>
        <taxon>Bacilli</taxon>
        <taxon>Bacillales</taxon>
        <taxon>Paenibacillaceae</taxon>
        <taxon>Brevibacillus</taxon>
    </lineage>
</organism>
<dbReference type="PANTHER" id="PTHR11804">
    <property type="entry name" value="PROTEASE M3 THIMET OLIGOPEPTIDASE-RELATED"/>
    <property type="match status" value="1"/>
</dbReference>
<keyword evidence="5 6" id="KW-0482">Metalloprotease</keyword>
<comment type="similarity">
    <text evidence="6">Belongs to the peptidase M3B family.</text>
</comment>
<dbReference type="InterPro" id="IPR013647">
    <property type="entry name" value="OligopepF_N_dom"/>
</dbReference>
<dbReference type="KEGG" id="bayd:BSPP4475_10695"/>
<keyword evidence="4 6" id="KW-0862">Zinc</keyword>
<feature type="domain" description="Peptidase M3A/M3B catalytic" evidence="7">
    <location>
        <begin position="228"/>
        <end position="607"/>
    </location>
</feature>
<evidence type="ECO:0000256" key="5">
    <source>
        <dbReference type="ARBA" id="ARBA00023049"/>
    </source>
</evidence>
<proteinExistence type="inferred from homology"/>
<evidence type="ECO:0000256" key="3">
    <source>
        <dbReference type="ARBA" id="ARBA00022801"/>
    </source>
</evidence>
<evidence type="ECO:0000256" key="2">
    <source>
        <dbReference type="ARBA" id="ARBA00022723"/>
    </source>
</evidence>
<accession>A0AA48M7Q5</accession>
<evidence type="ECO:0000259" key="8">
    <source>
        <dbReference type="Pfam" id="PF08439"/>
    </source>
</evidence>
<dbReference type="InterPro" id="IPR042088">
    <property type="entry name" value="OligoPept_F_C"/>
</dbReference>
<gene>
    <name evidence="9" type="primary">pepF</name>
    <name evidence="9" type="ORF">BSPP4475_10695</name>
</gene>
<keyword evidence="3 6" id="KW-0378">Hydrolase</keyword>
<comment type="cofactor">
    <cofactor evidence="6">
        <name>Zn(2+)</name>
        <dbReference type="ChEBI" id="CHEBI:29105"/>
    </cofactor>
    <text evidence="6">Binds 1 zinc ion.</text>
</comment>
<dbReference type="SUPFAM" id="SSF55486">
    <property type="entry name" value="Metalloproteases ('zincins'), catalytic domain"/>
    <property type="match status" value="1"/>
</dbReference>
<dbReference type="Gene3D" id="1.20.140.70">
    <property type="entry name" value="Oligopeptidase f, N-terminal domain"/>
    <property type="match status" value="1"/>
</dbReference>
<protein>
    <recommendedName>
        <fullName evidence="6">Oligopeptidase F</fullName>
        <ecNumber evidence="6">3.4.24.-</ecNumber>
    </recommendedName>
</protein>
<dbReference type="Pfam" id="PF01432">
    <property type="entry name" value="Peptidase_M3"/>
    <property type="match status" value="1"/>
</dbReference>
<comment type="function">
    <text evidence="6">Has oligopeptidase activity and degrades a variety of small bioactive peptides.</text>
</comment>
<dbReference type="Pfam" id="PF08439">
    <property type="entry name" value="Peptidase_M3_N"/>
    <property type="match status" value="1"/>
</dbReference>
<dbReference type="GO" id="GO:0006508">
    <property type="term" value="P:proteolysis"/>
    <property type="evidence" value="ECO:0007669"/>
    <property type="project" value="UniProtKB-KW"/>
</dbReference>
<name>A0AA48M7Q5_9BACL</name>
<dbReference type="InterPro" id="IPR045090">
    <property type="entry name" value="Pept_M3A_M3B"/>
</dbReference>
<dbReference type="PANTHER" id="PTHR11804:SF84">
    <property type="entry name" value="SACCHAROLYSIN"/>
    <property type="match status" value="1"/>
</dbReference>
<dbReference type="GO" id="GO:0006518">
    <property type="term" value="P:peptide metabolic process"/>
    <property type="evidence" value="ECO:0007669"/>
    <property type="project" value="TreeGrafter"/>
</dbReference>
<dbReference type="EC" id="3.4.24.-" evidence="6"/>
<keyword evidence="10" id="KW-1185">Reference proteome</keyword>
<sequence>MRYHTLMEGFPKERKYKGVIAVNNSKTLPKRSEIPAEYKWRLEDIYKSDADWENDVRKVKELAEQIAAKKGTLSQGGQQLLDVLKLQDELLMTLDQVYVYARMRRDEDNTNSTYQALTDRATALSTQVYGAISYIQPEILAIPTEQLEAWINQVPGLDHYRILLDEITRFKPHTLSAEEEAILANVSEIASAPSKIYGMLNNADIKFPMITDENGEEVELTKGRYVQFMECKDRRVRKEAFEALYATYDKHRNTIAASLTSAVKADVFYARTRKYPSALYAALFADNVDISVYDNLIATIREHLPLMHRYIALRKKMLGVDELHMYDLYVPIVPEVEMKIPYQQAVETIKEALRPLGEDYGRVLAEGFAGGWIDVYENQGKTSGAYSWGAYTTHPYVLMNYQDNVNNMFTLAHEMGHALHSYYSNQTQPYTYADYKIFVAEVASTLNEALLMHHLLQTTTDKKQRMYLINYYLEQFRTTVFRQTMFAEFEKTVHAKAEQDEPLTADSLSEIYRELNVAYHGPEMVVDSQIDLEWARVPHFYRNFYVYKYATGFSAATSLAKQILEEGQPAVERYLQFLKSGSSDYPLNLLKKAGVDMTSPQPIREALSVFAEMLTEMEQLAGAN</sequence>
<reference evidence="9" key="1">
    <citation type="submission" date="2023-07" db="EMBL/GenBank/DDBJ databases">
        <authorList>
            <person name="Ivanov I."/>
            <person name="Teneva D."/>
            <person name="Stoikov I."/>
        </authorList>
    </citation>
    <scope>NUCLEOTIDE SEQUENCE</scope>
    <source>
        <strain evidence="9">4475</strain>
    </source>
</reference>
<dbReference type="InterPro" id="IPR001567">
    <property type="entry name" value="Pept_M3A_M3B_dom"/>
</dbReference>
<evidence type="ECO:0000256" key="4">
    <source>
        <dbReference type="ARBA" id="ARBA00022833"/>
    </source>
</evidence>
<dbReference type="GO" id="GO:0046872">
    <property type="term" value="F:metal ion binding"/>
    <property type="evidence" value="ECO:0007669"/>
    <property type="project" value="UniProtKB-UniRule"/>
</dbReference>
<dbReference type="EMBL" id="OY569118">
    <property type="protein sequence ID" value="CAJ1002784.1"/>
    <property type="molecule type" value="Genomic_DNA"/>
</dbReference>
<dbReference type="Gene3D" id="1.10.287.830">
    <property type="entry name" value="putative peptidase helix hairpin domain like"/>
    <property type="match status" value="1"/>
</dbReference>
<dbReference type="NCBIfam" id="TIGR00181">
    <property type="entry name" value="pepF"/>
    <property type="match status" value="1"/>
</dbReference>
<evidence type="ECO:0000256" key="6">
    <source>
        <dbReference type="RuleBase" id="RU368091"/>
    </source>
</evidence>
<dbReference type="GO" id="GO:0004222">
    <property type="term" value="F:metalloendopeptidase activity"/>
    <property type="evidence" value="ECO:0007669"/>
    <property type="project" value="UniProtKB-UniRule"/>
</dbReference>